<dbReference type="EMBL" id="MFEL01000018">
    <property type="protein sequence ID" value="OGE80783.1"/>
    <property type="molecule type" value="Genomic_DNA"/>
</dbReference>
<reference evidence="3 4" key="1">
    <citation type="journal article" date="2016" name="Nat. Commun.">
        <title>Thousands of microbial genomes shed light on interconnected biogeochemical processes in an aquifer system.</title>
        <authorList>
            <person name="Anantharaman K."/>
            <person name="Brown C.T."/>
            <person name="Hug L.A."/>
            <person name="Sharon I."/>
            <person name="Castelle C.J."/>
            <person name="Probst A.J."/>
            <person name="Thomas B.C."/>
            <person name="Singh A."/>
            <person name="Wilkins M.J."/>
            <person name="Karaoz U."/>
            <person name="Brodie E.L."/>
            <person name="Williams K.H."/>
            <person name="Hubbard S.S."/>
            <person name="Banfield J.F."/>
        </authorList>
    </citation>
    <scope>NUCLEOTIDE SEQUENCE [LARGE SCALE GENOMIC DNA]</scope>
</reference>
<evidence type="ECO:0000256" key="1">
    <source>
        <dbReference type="SAM" id="SignalP"/>
    </source>
</evidence>
<protein>
    <recommendedName>
        <fullName evidence="2">Peptidase C39-like domain-containing protein</fullName>
    </recommendedName>
</protein>
<dbReference type="InterPro" id="IPR039564">
    <property type="entry name" value="Peptidase_C39-like"/>
</dbReference>
<feature type="signal peptide" evidence="1">
    <location>
        <begin position="1"/>
        <end position="19"/>
    </location>
</feature>
<dbReference type="AlphaFoldDB" id="A0A1F5NT42"/>
<comment type="caution">
    <text evidence="3">The sequence shown here is derived from an EMBL/GenBank/DDBJ whole genome shotgun (WGS) entry which is preliminary data.</text>
</comment>
<dbReference type="STRING" id="1817825.A2720_04455"/>
<gene>
    <name evidence="3" type="ORF">A2720_04455</name>
</gene>
<dbReference type="Pfam" id="PF13529">
    <property type="entry name" value="Peptidase_C39_2"/>
    <property type="match status" value="1"/>
</dbReference>
<evidence type="ECO:0000313" key="4">
    <source>
        <dbReference type="Proteomes" id="UP000178892"/>
    </source>
</evidence>
<proteinExistence type="predicted"/>
<sequence>MKPKYFLVVVAFITAGLLATINQEPPAQNLPDAISYEQTAQPVATGIQIEQLPDEVNLAVPFTSQAPHKIWDEEHNEFCEEASVLMAAHYIQGLLIANADYAEEQLQKIKNWEIITLGFHKDTTAQETSRILTEYFDIENVKLLRDPDLDQIRKFLAEGKLIVTPAAGRLLGNPNFHSPGPLYHMLVIKGYTQDGKLITNDPGTRKGADYIYDPEVIMNAMHDWNDGDVYNGQKIVIIIG</sequence>
<feature type="chain" id="PRO_5009520202" description="Peptidase C39-like domain-containing protein" evidence="1">
    <location>
        <begin position="20"/>
        <end position="240"/>
    </location>
</feature>
<evidence type="ECO:0000259" key="2">
    <source>
        <dbReference type="Pfam" id="PF13529"/>
    </source>
</evidence>
<organism evidence="3 4">
    <name type="scientific">Candidatus Doudnabacteria bacterium RIFCSPHIGHO2_01_FULL_46_24</name>
    <dbReference type="NCBI Taxonomy" id="1817825"/>
    <lineage>
        <taxon>Bacteria</taxon>
        <taxon>Candidatus Doudnaibacteriota</taxon>
    </lineage>
</organism>
<name>A0A1F5NT42_9BACT</name>
<keyword evidence="1" id="KW-0732">Signal</keyword>
<dbReference type="Proteomes" id="UP000178892">
    <property type="component" value="Unassembled WGS sequence"/>
</dbReference>
<accession>A0A1F5NT42</accession>
<evidence type="ECO:0000313" key="3">
    <source>
        <dbReference type="EMBL" id="OGE80783.1"/>
    </source>
</evidence>
<feature type="domain" description="Peptidase C39-like" evidence="2">
    <location>
        <begin position="58"/>
        <end position="202"/>
    </location>
</feature>
<dbReference type="Gene3D" id="3.90.70.10">
    <property type="entry name" value="Cysteine proteinases"/>
    <property type="match status" value="1"/>
</dbReference>